<dbReference type="InterPro" id="IPR004046">
    <property type="entry name" value="GST_C"/>
</dbReference>
<dbReference type="Proteomes" id="UP000031057">
    <property type="component" value="Unassembled WGS sequence"/>
</dbReference>
<dbReference type="SFLD" id="SFLDG01150">
    <property type="entry name" value="Main.1:_Beta-like"/>
    <property type="match status" value="1"/>
</dbReference>
<dbReference type="PANTHER" id="PTHR44051:SF19">
    <property type="entry name" value="DISULFIDE-BOND OXIDOREDUCTASE YFCG"/>
    <property type="match status" value="1"/>
</dbReference>
<organism evidence="6 7">
    <name type="scientific">Novosphingobium malaysiense</name>
    <dbReference type="NCBI Taxonomy" id="1348853"/>
    <lineage>
        <taxon>Bacteria</taxon>
        <taxon>Pseudomonadati</taxon>
        <taxon>Pseudomonadota</taxon>
        <taxon>Alphaproteobacteria</taxon>
        <taxon>Sphingomonadales</taxon>
        <taxon>Sphingomonadaceae</taxon>
        <taxon>Novosphingobium</taxon>
    </lineage>
</organism>
<dbReference type="SFLD" id="SFLDS00019">
    <property type="entry name" value="Glutathione_Transferase_(cytos"/>
    <property type="match status" value="1"/>
</dbReference>
<dbReference type="Gene3D" id="1.20.1050.10">
    <property type="match status" value="1"/>
</dbReference>
<dbReference type="PANTHER" id="PTHR44051">
    <property type="entry name" value="GLUTATHIONE S-TRANSFERASE-RELATED"/>
    <property type="match status" value="1"/>
</dbReference>
<dbReference type="RefSeq" id="WP_039283500.1">
    <property type="nucleotide sequence ID" value="NZ_JTDI01000003.1"/>
</dbReference>
<comment type="caution">
    <text evidence="6">The sequence shown here is derived from an EMBL/GenBank/DDBJ whole genome shotgun (WGS) entry which is preliminary data.</text>
</comment>
<evidence type="ECO:0000313" key="7">
    <source>
        <dbReference type="Proteomes" id="UP000031057"/>
    </source>
</evidence>
<evidence type="ECO:0000256" key="3">
    <source>
        <dbReference type="RuleBase" id="RU003494"/>
    </source>
</evidence>
<keyword evidence="7" id="KW-1185">Reference proteome</keyword>
<keyword evidence="2 6" id="KW-0808">Transferase</keyword>
<reference evidence="6 7" key="1">
    <citation type="submission" date="2014-10" db="EMBL/GenBank/DDBJ databases">
        <title>Genome sequence of Novosphingobium malaysiense MUSC 273(T).</title>
        <authorList>
            <person name="Lee L.-H."/>
        </authorList>
    </citation>
    <scope>NUCLEOTIDE SEQUENCE [LARGE SCALE GENOMIC DNA]</scope>
    <source>
        <strain evidence="6 7">MUSC 273</strain>
    </source>
</reference>
<dbReference type="PROSITE" id="PS50405">
    <property type="entry name" value="GST_CTER"/>
    <property type="match status" value="1"/>
</dbReference>
<name>A0A0B1ZQ73_9SPHN</name>
<protein>
    <submittedName>
        <fullName evidence="6">Glutathione S-transferase</fullName>
    </submittedName>
</protein>
<dbReference type="Gene3D" id="3.40.30.10">
    <property type="entry name" value="Glutaredoxin"/>
    <property type="match status" value="1"/>
</dbReference>
<dbReference type="SUPFAM" id="SSF47616">
    <property type="entry name" value="GST C-terminal domain-like"/>
    <property type="match status" value="1"/>
</dbReference>
<evidence type="ECO:0000256" key="1">
    <source>
        <dbReference type="ARBA" id="ARBA00007409"/>
    </source>
</evidence>
<dbReference type="GO" id="GO:0016740">
    <property type="term" value="F:transferase activity"/>
    <property type="evidence" value="ECO:0007669"/>
    <property type="project" value="UniProtKB-KW"/>
</dbReference>
<dbReference type="Pfam" id="PF02798">
    <property type="entry name" value="GST_N"/>
    <property type="match status" value="1"/>
</dbReference>
<dbReference type="SFLD" id="SFLDG00358">
    <property type="entry name" value="Main_(cytGST)"/>
    <property type="match status" value="1"/>
</dbReference>
<dbReference type="InterPro" id="IPR036249">
    <property type="entry name" value="Thioredoxin-like_sf"/>
</dbReference>
<dbReference type="EMBL" id="JTDI01000003">
    <property type="protein sequence ID" value="KHK91403.1"/>
    <property type="molecule type" value="Genomic_DNA"/>
</dbReference>
<gene>
    <name evidence="6" type="ORF">LK12_11165</name>
</gene>
<dbReference type="CDD" id="cd03047">
    <property type="entry name" value="GST_N_2"/>
    <property type="match status" value="1"/>
</dbReference>
<dbReference type="AlphaFoldDB" id="A0A0B1ZQ73"/>
<proteinExistence type="inferred from homology"/>
<dbReference type="OrthoDB" id="9810080at2"/>
<dbReference type="STRING" id="1348853.LK12_11165"/>
<sequence length="207" mass="24138">MTKPFFTVWGRTNSHNVKKVVWFAEELGLAYERRDIGGQFGYTDDYLAKNPNRLIPTIEDGKIVLWESNAILRYMAAEYGGERWFPTDPIDRARADRWMDWQMTYAEAQRTPFLSFARTPQEEWDTSAIEQAIAVCARHLSVMEHYLKDRFWLSGGRIGIGDIPMGVYAYTWFSLPFEKPEFPAVADWYERLCERPGYAAQVMIPLT</sequence>
<dbReference type="InterPro" id="IPR010987">
    <property type="entry name" value="Glutathione-S-Trfase_C-like"/>
</dbReference>
<dbReference type="PROSITE" id="PS50404">
    <property type="entry name" value="GST_NTER"/>
    <property type="match status" value="1"/>
</dbReference>
<dbReference type="InterPro" id="IPR040079">
    <property type="entry name" value="Glutathione_S-Trfase"/>
</dbReference>
<evidence type="ECO:0000259" key="5">
    <source>
        <dbReference type="PROSITE" id="PS50405"/>
    </source>
</evidence>
<feature type="domain" description="GST C-terminal" evidence="5">
    <location>
        <begin position="88"/>
        <end position="207"/>
    </location>
</feature>
<dbReference type="Pfam" id="PF00043">
    <property type="entry name" value="GST_C"/>
    <property type="match status" value="1"/>
</dbReference>
<dbReference type="InterPro" id="IPR004045">
    <property type="entry name" value="Glutathione_S-Trfase_N"/>
</dbReference>
<feature type="domain" description="GST N-terminal" evidence="4">
    <location>
        <begin position="4"/>
        <end position="83"/>
    </location>
</feature>
<dbReference type="InterPro" id="IPR036282">
    <property type="entry name" value="Glutathione-S-Trfase_C_sf"/>
</dbReference>
<dbReference type="SUPFAM" id="SSF52833">
    <property type="entry name" value="Thioredoxin-like"/>
    <property type="match status" value="1"/>
</dbReference>
<dbReference type="FunFam" id="3.40.30.10:FF:000039">
    <property type="entry name" value="Glutathione S-transferase domain"/>
    <property type="match status" value="1"/>
</dbReference>
<comment type="similarity">
    <text evidence="1 3">Belongs to the GST superfamily.</text>
</comment>
<accession>A0A0B1ZQ73</accession>
<evidence type="ECO:0000259" key="4">
    <source>
        <dbReference type="PROSITE" id="PS50404"/>
    </source>
</evidence>
<evidence type="ECO:0000313" key="6">
    <source>
        <dbReference type="EMBL" id="KHK91403.1"/>
    </source>
</evidence>
<evidence type="ECO:0000256" key="2">
    <source>
        <dbReference type="ARBA" id="ARBA00022679"/>
    </source>
</evidence>